<dbReference type="EC" id="1.-.-.-" evidence="2"/>
<dbReference type="PRINTS" id="PR00080">
    <property type="entry name" value="SDRFAMILY"/>
</dbReference>
<evidence type="ECO:0000256" key="1">
    <source>
        <dbReference type="ARBA" id="ARBA00006484"/>
    </source>
</evidence>
<evidence type="ECO:0000313" key="2">
    <source>
        <dbReference type="EMBL" id="MEM5500398.1"/>
    </source>
</evidence>
<dbReference type="SUPFAM" id="SSF51735">
    <property type="entry name" value="NAD(P)-binding Rossmann-fold domains"/>
    <property type="match status" value="1"/>
</dbReference>
<dbReference type="RefSeq" id="WP_342846546.1">
    <property type="nucleotide sequence ID" value="NZ_JBBMQO010000001.1"/>
</dbReference>
<protein>
    <submittedName>
        <fullName evidence="2">SDR family oxidoreductase</fullName>
        <ecNumber evidence="2">1.-.-.-</ecNumber>
    </submittedName>
</protein>
<dbReference type="InterPro" id="IPR002347">
    <property type="entry name" value="SDR_fam"/>
</dbReference>
<dbReference type="Proteomes" id="UP001477870">
    <property type="component" value="Unassembled WGS sequence"/>
</dbReference>
<dbReference type="EMBL" id="JBBMQO010000001">
    <property type="protein sequence ID" value="MEM5500398.1"/>
    <property type="molecule type" value="Genomic_DNA"/>
</dbReference>
<comment type="similarity">
    <text evidence="1">Belongs to the short-chain dehydrogenases/reductases (SDR) family.</text>
</comment>
<dbReference type="PRINTS" id="PR00081">
    <property type="entry name" value="GDHRDH"/>
</dbReference>
<dbReference type="Gene3D" id="3.40.50.720">
    <property type="entry name" value="NAD(P)-binding Rossmann-like Domain"/>
    <property type="match status" value="1"/>
</dbReference>
<dbReference type="CDD" id="cd05233">
    <property type="entry name" value="SDR_c"/>
    <property type="match status" value="1"/>
</dbReference>
<evidence type="ECO:0000313" key="3">
    <source>
        <dbReference type="Proteomes" id="UP001477870"/>
    </source>
</evidence>
<dbReference type="PANTHER" id="PTHR42879">
    <property type="entry name" value="3-OXOACYL-(ACYL-CARRIER-PROTEIN) REDUCTASE"/>
    <property type="match status" value="1"/>
</dbReference>
<gene>
    <name evidence="2" type="ORF">WNY59_02235</name>
</gene>
<organism evidence="2 3">
    <name type="scientific">Ahrensia kielensis</name>
    <dbReference type="NCBI Taxonomy" id="76980"/>
    <lineage>
        <taxon>Bacteria</taxon>
        <taxon>Pseudomonadati</taxon>
        <taxon>Pseudomonadota</taxon>
        <taxon>Alphaproteobacteria</taxon>
        <taxon>Hyphomicrobiales</taxon>
        <taxon>Ahrensiaceae</taxon>
        <taxon>Ahrensia</taxon>
    </lineage>
</organism>
<dbReference type="Pfam" id="PF13561">
    <property type="entry name" value="adh_short_C2"/>
    <property type="match status" value="1"/>
</dbReference>
<name>A0ABU9T2P7_9HYPH</name>
<proteinExistence type="inferred from homology"/>
<keyword evidence="3" id="KW-1185">Reference proteome</keyword>
<keyword evidence="2" id="KW-0560">Oxidoreductase</keyword>
<dbReference type="InterPro" id="IPR050259">
    <property type="entry name" value="SDR"/>
</dbReference>
<sequence>MSLQSIFGLEGRKALVTGSSRGIGASIAKGLAQAGAEVIVHGQTEEAAFDTCDIIKKNGGVAYGIGADLSSPQAGRFLIEEILRKFDALDILVINASAQINAELCDIKLEDFDLQIAVNLQSTLDMLAVALPHIAERNWGRVVSIGSINQTRPKAIVTAYAATKAAQHNIIQSQARQYAKDNVLLNTLAPGLVDTDRNADRKNADPAAWHKYVSELNWMGRAGKPEEMVGAALFLSSDACSFMTGETIILSGGY</sequence>
<accession>A0ABU9T2P7</accession>
<comment type="caution">
    <text evidence="2">The sequence shown here is derived from an EMBL/GenBank/DDBJ whole genome shotgun (WGS) entry which is preliminary data.</text>
</comment>
<reference evidence="2 3" key="1">
    <citation type="submission" date="2024-03" db="EMBL/GenBank/DDBJ databases">
        <title>Community enrichment and isolation of bacterial strains for fucoidan degradation.</title>
        <authorList>
            <person name="Sichert A."/>
        </authorList>
    </citation>
    <scope>NUCLEOTIDE SEQUENCE [LARGE SCALE GENOMIC DNA]</scope>
    <source>
        <strain evidence="2 3">AS62</strain>
    </source>
</reference>
<dbReference type="InterPro" id="IPR036291">
    <property type="entry name" value="NAD(P)-bd_dom_sf"/>
</dbReference>
<dbReference type="GO" id="GO:0016491">
    <property type="term" value="F:oxidoreductase activity"/>
    <property type="evidence" value="ECO:0007669"/>
    <property type="project" value="UniProtKB-KW"/>
</dbReference>